<protein>
    <recommendedName>
        <fullName evidence="2">Toxin</fullName>
    </recommendedName>
</protein>
<gene>
    <name evidence="1" type="ORF">EPICR_410001</name>
</gene>
<dbReference type="AlphaFoldDB" id="A0A484HN28"/>
<dbReference type="EMBL" id="CAACVI010000036">
    <property type="protein sequence ID" value="VEN74721.1"/>
    <property type="molecule type" value="Genomic_DNA"/>
</dbReference>
<evidence type="ECO:0008006" key="2">
    <source>
        <dbReference type="Google" id="ProtNLM"/>
    </source>
</evidence>
<sequence>MKNFEWNEEKNKWLRERRDISFEEIAFYIENGGLLDTYKHPNQDRYHRQSIFVVRTDSYMYIVPYLEEESYYFLKTIIPHSRAKKRYSEGGK</sequence>
<proteinExistence type="predicted"/>
<reference evidence="1" key="1">
    <citation type="submission" date="2019-01" db="EMBL/GenBank/DDBJ databases">
        <authorList>
            <consortium name="Genoscope - CEA"/>
            <person name="William W."/>
        </authorList>
    </citation>
    <scope>NUCLEOTIDE SEQUENCE</scope>
    <source>
        <strain evidence="1">CR-1</strain>
    </source>
</reference>
<accession>A0A484HN28</accession>
<evidence type="ECO:0000313" key="1">
    <source>
        <dbReference type="EMBL" id="VEN74721.1"/>
    </source>
</evidence>
<name>A0A484HN28_9BACT</name>
<organism evidence="1">
    <name type="scientific">uncultured Desulfobacteraceae bacterium</name>
    <dbReference type="NCBI Taxonomy" id="218296"/>
    <lineage>
        <taxon>Bacteria</taxon>
        <taxon>Pseudomonadati</taxon>
        <taxon>Thermodesulfobacteriota</taxon>
        <taxon>Desulfobacteria</taxon>
        <taxon>Desulfobacterales</taxon>
        <taxon>Desulfobacteraceae</taxon>
        <taxon>environmental samples</taxon>
    </lineage>
</organism>